<dbReference type="Gene3D" id="3.20.20.480">
    <property type="entry name" value="Trimethylamine methyltransferase-like"/>
    <property type="match status" value="1"/>
</dbReference>
<organism evidence="4 5">
    <name type="scientific">Desulfosporosinus fructosivorans</name>
    <dbReference type="NCBI Taxonomy" id="2018669"/>
    <lineage>
        <taxon>Bacteria</taxon>
        <taxon>Bacillati</taxon>
        <taxon>Bacillota</taxon>
        <taxon>Clostridia</taxon>
        <taxon>Eubacteriales</taxon>
        <taxon>Desulfitobacteriaceae</taxon>
        <taxon>Desulfosporosinus</taxon>
    </lineage>
</organism>
<keyword evidence="5" id="KW-1185">Reference proteome</keyword>
<protein>
    <submittedName>
        <fullName evidence="4">Uncharacterized protein</fullName>
    </submittedName>
</protein>
<dbReference type="RefSeq" id="WP_135549393.1">
    <property type="nucleotide sequence ID" value="NZ_SPQQ01000006.1"/>
</dbReference>
<name>A0A4Z0R2V4_9FIRM</name>
<evidence type="ECO:0000256" key="1">
    <source>
        <dbReference type="ARBA" id="ARBA00007137"/>
    </source>
</evidence>
<dbReference type="Proteomes" id="UP000298460">
    <property type="component" value="Unassembled WGS sequence"/>
</dbReference>
<evidence type="ECO:0000256" key="3">
    <source>
        <dbReference type="ARBA" id="ARBA00022679"/>
    </source>
</evidence>
<dbReference type="Pfam" id="PF06253">
    <property type="entry name" value="MTTB"/>
    <property type="match status" value="1"/>
</dbReference>
<evidence type="ECO:0000256" key="2">
    <source>
        <dbReference type="ARBA" id="ARBA00022603"/>
    </source>
</evidence>
<dbReference type="InterPro" id="IPR010426">
    <property type="entry name" value="MTTB_MeTrfase"/>
</dbReference>
<dbReference type="GO" id="GO:0032259">
    <property type="term" value="P:methylation"/>
    <property type="evidence" value="ECO:0007669"/>
    <property type="project" value="UniProtKB-KW"/>
</dbReference>
<accession>A0A4Z0R2V4</accession>
<evidence type="ECO:0000313" key="5">
    <source>
        <dbReference type="Proteomes" id="UP000298460"/>
    </source>
</evidence>
<dbReference type="GO" id="GO:0015948">
    <property type="term" value="P:methanogenesis"/>
    <property type="evidence" value="ECO:0007669"/>
    <property type="project" value="InterPro"/>
</dbReference>
<comment type="caution">
    <text evidence="4">The sequence shown here is derived from an EMBL/GenBank/DDBJ whole genome shotgun (WGS) entry which is preliminary data.</text>
</comment>
<sequence length="75" mass="8829">MILDISSTFEHFRDRWTPSVSDWVSYTDWQNSGSKDILIRANKKFKKILASSSETLIDKELENSLKLYMHKTFTV</sequence>
<comment type="similarity">
    <text evidence="1">Belongs to the trimethylamine methyltransferase family.</text>
</comment>
<dbReference type="InterPro" id="IPR038601">
    <property type="entry name" value="MttB-like_sf"/>
</dbReference>
<dbReference type="AlphaFoldDB" id="A0A4Z0R2V4"/>
<dbReference type="EMBL" id="SPQQ01000006">
    <property type="protein sequence ID" value="TGE37098.1"/>
    <property type="molecule type" value="Genomic_DNA"/>
</dbReference>
<keyword evidence="3" id="KW-0808">Transferase</keyword>
<evidence type="ECO:0000313" key="4">
    <source>
        <dbReference type="EMBL" id="TGE37098.1"/>
    </source>
</evidence>
<reference evidence="4 5" key="1">
    <citation type="submission" date="2019-03" db="EMBL/GenBank/DDBJ databases">
        <title>Draft Genome Sequence of Desulfosporosinus fructosivorans Strain 63.6F, Isolated from Marine Sediment in the Baltic Sea.</title>
        <authorList>
            <person name="Hausmann B."/>
            <person name="Vandieken V."/>
            <person name="Pjevac P."/>
            <person name="Schreck K."/>
            <person name="Herbold C.W."/>
            <person name="Loy A."/>
        </authorList>
    </citation>
    <scope>NUCLEOTIDE SEQUENCE [LARGE SCALE GENOMIC DNA]</scope>
    <source>
        <strain evidence="4 5">63.6F</strain>
    </source>
</reference>
<gene>
    <name evidence="4" type="ORF">E4K67_18295</name>
</gene>
<proteinExistence type="inferred from homology"/>
<keyword evidence="2" id="KW-0489">Methyltransferase</keyword>
<dbReference type="GO" id="GO:0008168">
    <property type="term" value="F:methyltransferase activity"/>
    <property type="evidence" value="ECO:0007669"/>
    <property type="project" value="UniProtKB-KW"/>
</dbReference>